<dbReference type="Pfam" id="PF00135">
    <property type="entry name" value="COesterase"/>
    <property type="match status" value="1"/>
</dbReference>
<dbReference type="InterPro" id="IPR019826">
    <property type="entry name" value="Carboxylesterase_B_AS"/>
</dbReference>
<reference evidence="8" key="1">
    <citation type="submission" date="2021-03" db="EMBL/GenBank/DDBJ databases">
        <authorList>
            <person name="Li R."/>
            <person name="Gong F."/>
            <person name="Pan H."/>
            <person name="Liang H."/>
            <person name="Miao H."/>
            <person name="Zhao Y."/>
            <person name="Duan L."/>
            <person name="Yang H."/>
            <person name="Wang L."/>
            <person name="Chen S."/>
            <person name="Zhu H."/>
        </authorList>
    </citation>
    <scope>NUCLEOTIDE SEQUENCE</scope>
    <source>
        <strain evidence="8">AglaCXE12979</strain>
    </source>
</reference>
<evidence type="ECO:0000256" key="1">
    <source>
        <dbReference type="ARBA" id="ARBA00005964"/>
    </source>
</evidence>
<accession>A0A8F8QTI4</accession>
<comment type="similarity">
    <text evidence="1 6">Belongs to the type-B carboxylesterase/lipase family.</text>
</comment>
<evidence type="ECO:0000256" key="2">
    <source>
        <dbReference type="ARBA" id="ARBA00022487"/>
    </source>
</evidence>
<protein>
    <recommendedName>
        <fullName evidence="6">Carboxylic ester hydrolase</fullName>
        <ecNumber evidence="6">3.1.1.-</ecNumber>
    </recommendedName>
</protein>
<evidence type="ECO:0000259" key="7">
    <source>
        <dbReference type="Pfam" id="PF00135"/>
    </source>
</evidence>
<keyword evidence="4" id="KW-1015">Disulfide bond</keyword>
<organism evidence="8">
    <name type="scientific">Anoplophora glabripennis</name>
    <name type="common">Asian longhorn beetle</name>
    <name type="synonym">Anoplophora nobilis</name>
    <dbReference type="NCBI Taxonomy" id="217634"/>
    <lineage>
        <taxon>Eukaryota</taxon>
        <taxon>Metazoa</taxon>
        <taxon>Ecdysozoa</taxon>
        <taxon>Arthropoda</taxon>
        <taxon>Hexapoda</taxon>
        <taxon>Insecta</taxon>
        <taxon>Pterygota</taxon>
        <taxon>Neoptera</taxon>
        <taxon>Endopterygota</taxon>
        <taxon>Coleoptera</taxon>
        <taxon>Polyphaga</taxon>
        <taxon>Cucujiformia</taxon>
        <taxon>Chrysomeloidea</taxon>
        <taxon>Cerambycidae</taxon>
        <taxon>Lamiinae</taxon>
        <taxon>Lamiini</taxon>
        <taxon>Anoplophora</taxon>
    </lineage>
</organism>
<name>A0A8F8QTI4_ANOGL</name>
<dbReference type="EC" id="3.1.1.-" evidence="6"/>
<keyword evidence="5" id="KW-0325">Glycoprotein</keyword>
<keyword evidence="3 6" id="KW-0378">Hydrolase</keyword>
<dbReference type="EMBL" id="MW809318">
    <property type="protein sequence ID" value="QYA71946.1"/>
    <property type="molecule type" value="Genomic_DNA"/>
</dbReference>
<dbReference type="PROSITE" id="PS00122">
    <property type="entry name" value="CARBOXYLESTERASE_B_1"/>
    <property type="match status" value="1"/>
</dbReference>
<dbReference type="PANTHER" id="PTHR43142">
    <property type="entry name" value="CARBOXYLIC ESTER HYDROLASE"/>
    <property type="match status" value="1"/>
</dbReference>
<evidence type="ECO:0000256" key="6">
    <source>
        <dbReference type="RuleBase" id="RU361235"/>
    </source>
</evidence>
<evidence type="ECO:0000256" key="4">
    <source>
        <dbReference type="ARBA" id="ARBA00023157"/>
    </source>
</evidence>
<dbReference type="PANTHER" id="PTHR43142:SF1">
    <property type="entry name" value="CARBOXYLIC ESTER HYDROLASE"/>
    <property type="match status" value="1"/>
</dbReference>
<sequence length="566" mass="64074">MTEPLVTVKQGQLRGKKEQDYHGGTFYRFSGIPYAKAPVGELRFKAPQPAESWEGVKDATKEGAECPSLNLYFGYYVGNEDNCLNLNVYIKSLPKENNEKKPVMVWVHGGGFLYGSNKSEYFGPDYLLTEDIILVSINYRLGIFGFLSLEDESLGVSGNAGLKDQVLALKWIQQNIHSFGGDPHNVTIFGESAGAASVHYLTLSPLTKGLFHKAIVQSGSSLNPWALGKRNAEDAAKCMGYKDKDEKAVLERLQKDSQRNIVTGVFKIVDDFKARTIRPFSPVIETPSEDAFLTEHPLEILKSGRNHQIPMIIGYNTAEGMLIELIRRTKSYGELPKNLEGEVPWDLKIPLTSGKTKEIAEKIRKYYYDGEDVTDENVLKTYKLVGDIQFLYGIQKAIRLQKRNGSQPIYVYRNSLDGTLNFFKKFCTAKYFKTMVLINFLGKLSGNSSLKTVFQKMSAKLPYNESEGVAHADDLFYLFPTFFTPKIVTGSKEDCDIYKFVKMWTNFAKSGNPTPELDEKLNNVVWKPIESEHIDNVLGLDNELKLIKNLEGERLKFWEEIYEEYS</sequence>
<dbReference type="Gene3D" id="3.40.50.1820">
    <property type="entry name" value="alpha/beta hydrolase"/>
    <property type="match status" value="1"/>
</dbReference>
<evidence type="ECO:0000256" key="5">
    <source>
        <dbReference type="ARBA" id="ARBA00023180"/>
    </source>
</evidence>
<evidence type="ECO:0000256" key="3">
    <source>
        <dbReference type="ARBA" id="ARBA00022801"/>
    </source>
</evidence>
<dbReference type="GO" id="GO:0052689">
    <property type="term" value="F:carboxylic ester hydrolase activity"/>
    <property type="evidence" value="ECO:0007669"/>
    <property type="project" value="UniProtKB-KW"/>
</dbReference>
<dbReference type="AlphaFoldDB" id="A0A8F8QTI4"/>
<evidence type="ECO:0000313" key="8">
    <source>
        <dbReference type="EMBL" id="QYA71946.1"/>
    </source>
</evidence>
<dbReference type="SUPFAM" id="SSF53474">
    <property type="entry name" value="alpha/beta-Hydrolases"/>
    <property type="match status" value="1"/>
</dbReference>
<dbReference type="InterPro" id="IPR029058">
    <property type="entry name" value="AB_hydrolase_fold"/>
</dbReference>
<feature type="domain" description="Carboxylesterase type B" evidence="7">
    <location>
        <begin position="3"/>
        <end position="558"/>
    </location>
</feature>
<keyword evidence="2" id="KW-0719">Serine esterase</keyword>
<dbReference type="InterPro" id="IPR002018">
    <property type="entry name" value="CarbesteraseB"/>
</dbReference>
<proteinExistence type="inferred from homology"/>